<dbReference type="RefSeq" id="WP_203937777.1">
    <property type="nucleotide sequence ID" value="NZ_BAAAGJ010000012.1"/>
</dbReference>
<dbReference type="AlphaFoldDB" id="A0A8J4DI69"/>
<protein>
    <submittedName>
        <fullName evidence="1">Uncharacterized protein</fullName>
    </submittedName>
</protein>
<dbReference type="EMBL" id="BOOY01000010">
    <property type="protein sequence ID" value="GIJ02471.1"/>
    <property type="molecule type" value="Genomic_DNA"/>
</dbReference>
<accession>A0A8J4DI69</accession>
<evidence type="ECO:0000313" key="2">
    <source>
        <dbReference type="Proteomes" id="UP000652013"/>
    </source>
</evidence>
<organism evidence="1 2">
    <name type="scientific">Spirilliplanes yamanashiensis</name>
    <dbReference type="NCBI Taxonomy" id="42233"/>
    <lineage>
        <taxon>Bacteria</taxon>
        <taxon>Bacillati</taxon>
        <taxon>Actinomycetota</taxon>
        <taxon>Actinomycetes</taxon>
        <taxon>Micromonosporales</taxon>
        <taxon>Micromonosporaceae</taxon>
        <taxon>Spirilliplanes</taxon>
    </lineage>
</organism>
<comment type="caution">
    <text evidence="1">The sequence shown here is derived from an EMBL/GenBank/DDBJ whole genome shotgun (WGS) entry which is preliminary data.</text>
</comment>
<keyword evidence="2" id="KW-1185">Reference proteome</keyword>
<sequence>MTSESPELVDLFAAQEAAREELRVLLENSEAGGPRWAEVLPYVKKCEEAAAAIERFQVPS</sequence>
<gene>
    <name evidence="1" type="ORF">Sya03_18230</name>
</gene>
<dbReference type="Proteomes" id="UP000652013">
    <property type="component" value="Unassembled WGS sequence"/>
</dbReference>
<evidence type="ECO:0000313" key="1">
    <source>
        <dbReference type="EMBL" id="GIJ02471.1"/>
    </source>
</evidence>
<reference evidence="1" key="1">
    <citation type="submission" date="2021-01" db="EMBL/GenBank/DDBJ databases">
        <title>Whole genome shotgun sequence of Spirilliplanes yamanashiensis NBRC 15828.</title>
        <authorList>
            <person name="Komaki H."/>
            <person name="Tamura T."/>
        </authorList>
    </citation>
    <scope>NUCLEOTIDE SEQUENCE</scope>
    <source>
        <strain evidence="1">NBRC 15828</strain>
    </source>
</reference>
<name>A0A8J4DI69_9ACTN</name>
<proteinExistence type="predicted"/>